<organism evidence="1 2">
    <name type="scientific">Streptomyces africanus</name>
    <dbReference type="NCBI Taxonomy" id="231024"/>
    <lineage>
        <taxon>Bacteria</taxon>
        <taxon>Bacillati</taxon>
        <taxon>Actinomycetota</taxon>
        <taxon>Actinomycetes</taxon>
        <taxon>Kitasatosporales</taxon>
        <taxon>Streptomycetaceae</taxon>
        <taxon>Streptomyces</taxon>
    </lineage>
</organism>
<keyword evidence="2" id="KW-1185">Reference proteome</keyword>
<dbReference type="Proteomes" id="UP001232755">
    <property type="component" value="Unassembled WGS sequence"/>
</dbReference>
<proteinExistence type="predicted"/>
<dbReference type="EMBL" id="JAUSYP010000001">
    <property type="protein sequence ID" value="MDQ0753752.1"/>
    <property type="molecule type" value="Genomic_DNA"/>
</dbReference>
<comment type="caution">
    <text evidence="1">The sequence shown here is derived from an EMBL/GenBank/DDBJ whole genome shotgun (WGS) entry which is preliminary data.</text>
</comment>
<accession>A0ABU0R291</accession>
<protein>
    <submittedName>
        <fullName evidence="1">SRSO17 transposase</fullName>
    </submittedName>
</protein>
<name>A0ABU0R291_9ACTN</name>
<sequence>MGFPTKPTLAGQMIAQAQDAGSIASRVTADEPYDHDPGLRALLESRRIG</sequence>
<evidence type="ECO:0000313" key="2">
    <source>
        <dbReference type="Proteomes" id="UP001232755"/>
    </source>
</evidence>
<gene>
    <name evidence="1" type="ORF">QF034_007983</name>
</gene>
<reference evidence="1 2" key="1">
    <citation type="submission" date="2023-07" db="EMBL/GenBank/DDBJ databases">
        <title>Comparative genomics of wheat-associated soil bacteria to identify genetic determinants of phenazine resistance.</title>
        <authorList>
            <person name="Mouncey N."/>
        </authorList>
    </citation>
    <scope>NUCLEOTIDE SEQUENCE [LARGE SCALE GENOMIC DNA]</scope>
    <source>
        <strain evidence="1 2">B3I12</strain>
    </source>
</reference>
<evidence type="ECO:0000313" key="1">
    <source>
        <dbReference type="EMBL" id="MDQ0753752.1"/>
    </source>
</evidence>